<feature type="domain" description="GGDEF" evidence="3">
    <location>
        <begin position="268"/>
        <end position="402"/>
    </location>
</feature>
<dbReference type="InterPro" id="IPR000160">
    <property type="entry name" value="GGDEF_dom"/>
</dbReference>
<dbReference type="Pfam" id="PF00563">
    <property type="entry name" value="EAL"/>
    <property type="match status" value="1"/>
</dbReference>
<dbReference type="InterPro" id="IPR029787">
    <property type="entry name" value="Nucleotide_cyclase"/>
</dbReference>
<comment type="caution">
    <text evidence="4">The sequence shown here is derived from an EMBL/GenBank/DDBJ whole genome shotgun (WGS) entry which is preliminary data.</text>
</comment>
<dbReference type="AlphaFoldDB" id="A0A4Z0NQ73"/>
<dbReference type="PANTHER" id="PTHR44757:SF2">
    <property type="entry name" value="BIOFILM ARCHITECTURE MAINTENANCE PROTEIN MBAA"/>
    <property type="match status" value="1"/>
</dbReference>
<dbReference type="InterPro" id="IPR001633">
    <property type="entry name" value="EAL_dom"/>
</dbReference>
<dbReference type="EMBL" id="SRLB01000009">
    <property type="protein sequence ID" value="TGD99082.1"/>
    <property type="molecule type" value="Genomic_DNA"/>
</dbReference>
<dbReference type="Pfam" id="PF00990">
    <property type="entry name" value="GGDEF"/>
    <property type="match status" value="1"/>
</dbReference>
<feature type="transmembrane region" description="Helical" evidence="1">
    <location>
        <begin position="54"/>
        <end position="73"/>
    </location>
</feature>
<dbReference type="NCBIfam" id="TIGR00254">
    <property type="entry name" value="GGDEF"/>
    <property type="match status" value="1"/>
</dbReference>
<organism evidence="4 5">
    <name type="scientific">Methylobacterium nonmethylotrophicum</name>
    <dbReference type="NCBI Taxonomy" id="1141884"/>
    <lineage>
        <taxon>Bacteria</taxon>
        <taxon>Pseudomonadati</taxon>
        <taxon>Pseudomonadota</taxon>
        <taxon>Alphaproteobacteria</taxon>
        <taxon>Hyphomicrobiales</taxon>
        <taxon>Methylobacteriaceae</taxon>
        <taxon>Methylobacterium</taxon>
    </lineage>
</organism>
<feature type="transmembrane region" description="Helical" evidence="1">
    <location>
        <begin position="191"/>
        <end position="213"/>
    </location>
</feature>
<dbReference type="InterPro" id="IPR052155">
    <property type="entry name" value="Biofilm_reg_signaling"/>
</dbReference>
<dbReference type="SUPFAM" id="SSF141868">
    <property type="entry name" value="EAL domain-like"/>
    <property type="match status" value="1"/>
</dbReference>
<name>A0A4Z0NQ73_9HYPH</name>
<dbReference type="CDD" id="cd01949">
    <property type="entry name" value="GGDEF"/>
    <property type="match status" value="1"/>
</dbReference>
<evidence type="ECO:0000259" key="3">
    <source>
        <dbReference type="PROSITE" id="PS50887"/>
    </source>
</evidence>
<keyword evidence="5" id="KW-1185">Reference proteome</keyword>
<dbReference type="InterPro" id="IPR043128">
    <property type="entry name" value="Rev_trsase/Diguanyl_cyclase"/>
</dbReference>
<dbReference type="SUPFAM" id="SSF55073">
    <property type="entry name" value="Nucleotide cyclase"/>
    <property type="match status" value="1"/>
</dbReference>
<feature type="transmembrane region" description="Helical" evidence="1">
    <location>
        <begin position="118"/>
        <end position="136"/>
    </location>
</feature>
<dbReference type="PROSITE" id="PS50887">
    <property type="entry name" value="GGDEF"/>
    <property type="match status" value="1"/>
</dbReference>
<dbReference type="Gene3D" id="3.30.70.270">
    <property type="match status" value="1"/>
</dbReference>
<dbReference type="CDD" id="cd01948">
    <property type="entry name" value="EAL"/>
    <property type="match status" value="1"/>
</dbReference>
<evidence type="ECO:0000313" key="5">
    <source>
        <dbReference type="Proteomes" id="UP000297535"/>
    </source>
</evidence>
<dbReference type="InterPro" id="IPR035919">
    <property type="entry name" value="EAL_sf"/>
</dbReference>
<keyword evidence="1" id="KW-1133">Transmembrane helix</keyword>
<dbReference type="Gene3D" id="3.20.20.450">
    <property type="entry name" value="EAL domain"/>
    <property type="match status" value="1"/>
</dbReference>
<accession>A0A4Z0NQ73</accession>
<keyword evidence="1" id="KW-0812">Transmembrane</keyword>
<dbReference type="OrthoDB" id="9814202at2"/>
<reference evidence="4 5" key="1">
    <citation type="submission" date="2019-04" db="EMBL/GenBank/DDBJ databases">
        <authorList>
            <person name="Feng G."/>
            <person name="Zhu H."/>
        </authorList>
    </citation>
    <scope>NUCLEOTIDE SEQUENCE [LARGE SCALE GENOMIC DNA]</scope>
    <source>
        <strain evidence="4 5">6HR-1</strain>
    </source>
</reference>
<feature type="domain" description="EAL" evidence="2">
    <location>
        <begin position="411"/>
        <end position="661"/>
    </location>
</feature>
<keyword evidence="1" id="KW-0472">Membrane</keyword>
<protein>
    <submittedName>
        <fullName evidence="4">EAL domain-containing protein</fullName>
    </submittedName>
</protein>
<gene>
    <name evidence="4" type="ORF">EU555_14380</name>
</gene>
<dbReference type="SMART" id="SM00267">
    <property type="entry name" value="GGDEF"/>
    <property type="match status" value="1"/>
</dbReference>
<dbReference type="Proteomes" id="UP000297535">
    <property type="component" value="Unassembled WGS sequence"/>
</dbReference>
<dbReference type="PROSITE" id="PS50883">
    <property type="entry name" value="EAL"/>
    <property type="match status" value="1"/>
</dbReference>
<evidence type="ECO:0000313" key="4">
    <source>
        <dbReference type="EMBL" id="TGD99082.1"/>
    </source>
</evidence>
<sequence length="672" mass="72192">MLFDRGDGLVGGRPERGGRAVRRMQTIVDLFRVDSSNPDLMRAQMRALHNQVPLLYAILGINSTAVAVTYLGVAPDRITLYPLGALLTVCGLRLALWLRRRHLPIDEERTPAKLRTTVALAGILAAGFMSWGVALMQYGDAYAQAHVLLYVSTTMIACAFCLAHLRAAALLVTAIVVIPFCLHVGNTDNHVMRAIALNLLIVGGALAFVLVTYHRDFTRLIGQQVELERLSRENLRLANLDTLTGLPNRRSFFASLDEAAAEAEGSGEPFVVGLVDLDGFKPVNDAHGHGAGDAVLQETARRLLGVVGEAGVVARLGGDEFGLILRSVNGAAAIERVGTAIRTALAAPFRLPHGGSAQIGASIGFATRPEAGRKAALLVERADYALYYAKAHHRGTAVLFSVEHETQLRSQSVIEQALRHADLSQEMALVYQPIVDVRTGRTVAFEALARWTSPDVGPVSPAVFVPIAERSGLITRITEVLLGQALAAAKAWPDRVALSFNLSMADVASPQAAAGIVAAIRASGLAPGRVILEATETALIQDVAQAQRVLETLKANGIAIALDDFGTGYSSLSYVHRLPIDKLKIDRSFTSEITTDRACRDIVTSIVALARNLTLDCVVEGIETPEQARLLESLGCVLMQGYHFHRPMGFSDTLRYLDAEAVRSIRAVQAVA</sequence>
<dbReference type="SMART" id="SM00052">
    <property type="entry name" value="EAL"/>
    <property type="match status" value="1"/>
</dbReference>
<feature type="transmembrane region" description="Helical" evidence="1">
    <location>
        <begin position="167"/>
        <end position="185"/>
    </location>
</feature>
<feature type="transmembrane region" description="Helical" evidence="1">
    <location>
        <begin position="79"/>
        <end position="98"/>
    </location>
</feature>
<evidence type="ECO:0000259" key="2">
    <source>
        <dbReference type="PROSITE" id="PS50883"/>
    </source>
</evidence>
<evidence type="ECO:0000256" key="1">
    <source>
        <dbReference type="SAM" id="Phobius"/>
    </source>
</evidence>
<dbReference type="PANTHER" id="PTHR44757">
    <property type="entry name" value="DIGUANYLATE CYCLASE DGCP"/>
    <property type="match status" value="1"/>
</dbReference>
<proteinExistence type="predicted"/>